<proteinExistence type="predicted"/>
<evidence type="ECO:0008006" key="3">
    <source>
        <dbReference type="Google" id="ProtNLM"/>
    </source>
</evidence>
<accession>A0A4Y8CPU5</accession>
<evidence type="ECO:0000313" key="2">
    <source>
        <dbReference type="Proteomes" id="UP000297299"/>
    </source>
</evidence>
<dbReference type="EMBL" id="PHWZ01000426">
    <property type="protein sequence ID" value="TEY40698.1"/>
    <property type="molecule type" value="Genomic_DNA"/>
</dbReference>
<dbReference type="OrthoDB" id="3535423at2759"/>
<organism evidence="1 2">
    <name type="scientific">Botryotinia calthae</name>
    <dbReference type="NCBI Taxonomy" id="38488"/>
    <lineage>
        <taxon>Eukaryota</taxon>
        <taxon>Fungi</taxon>
        <taxon>Dikarya</taxon>
        <taxon>Ascomycota</taxon>
        <taxon>Pezizomycotina</taxon>
        <taxon>Leotiomycetes</taxon>
        <taxon>Helotiales</taxon>
        <taxon>Sclerotiniaceae</taxon>
        <taxon>Botryotinia</taxon>
    </lineage>
</organism>
<keyword evidence="2" id="KW-1185">Reference proteome</keyword>
<sequence>MKIIIVGSADILGAELVRQALANPAITSVVAIAPEQRDPLPYHNGDPRLVSLTLPLDVQGMSKANDEAFGSSACIWNVGPTTRGWRNRIGIKDVALYIFNLLSGITWIEGQREEYLKNPNGLSYSSVPFRFVYVSSSTSMSPQKLKMISNLRAIQDAIDKLVPPAVEKSKGRLQSYIVKPGSIVRPGTGNSLGRMMKSAGSWLRDGFAFRFRIELGEIAAALVKVAAEGNANDVLSNKDLIRIGRQVTRDE</sequence>
<evidence type="ECO:0000313" key="1">
    <source>
        <dbReference type="EMBL" id="TEY40698.1"/>
    </source>
</evidence>
<dbReference type="SUPFAM" id="SSF51735">
    <property type="entry name" value="NAD(P)-binding Rossmann-fold domains"/>
    <property type="match status" value="1"/>
</dbReference>
<comment type="caution">
    <text evidence="1">The sequence shown here is derived from an EMBL/GenBank/DDBJ whole genome shotgun (WGS) entry which is preliminary data.</text>
</comment>
<name>A0A4Y8CPU5_9HELO</name>
<dbReference type="AlphaFoldDB" id="A0A4Y8CPU5"/>
<dbReference type="Proteomes" id="UP000297299">
    <property type="component" value="Unassembled WGS sequence"/>
</dbReference>
<dbReference type="InterPro" id="IPR036291">
    <property type="entry name" value="NAD(P)-bd_dom_sf"/>
</dbReference>
<dbReference type="STRING" id="38488.A0A4Y8CPU5"/>
<protein>
    <recommendedName>
        <fullName evidence="3">NAD(P)-binding domain-containing protein</fullName>
    </recommendedName>
</protein>
<reference evidence="1 2" key="1">
    <citation type="submission" date="2017-11" db="EMBL/GenBank/DDBJ databases">
        <title>Comparative genomics of Botrytis spp.</title>
        <authorList>
            <person name="Valero-Jimenez C.A."/>
            <person name="Tapia P."/>
            <person name="Veloso J."/>
            <person name="Silva-Moreno E."/>
            <person name="Staats M."/>
            <person name="Valdes J.H."/>
            <person name="Van Kan J.A.L."/>
        </authorList>
    </citation>
    <scope>NUCLEOTIDE SEQUENCE [LARGE SCALE GENOMIC DNA]</scope>
    <source>
        <strain evidence="1 2">MUCL2830</strain>
    </source>
</reference>
<dbReference type="Gene3D" id="3.40.50.720">
    <property type="entry name" value="NAD(P)-binding Rossmann-like Domain"/>
    <property type="match status" value="1"/>
</dbReference>
<gene>
    <name evidence="1" type="ORF">BOTCAL_0427g00110</name>
</gene>